<protein>
    <submittedName>
        <fullName evidence="1">Uncharacterized protein</fullName>
    </submittedName>
</protein>
<gene>
    <name evidence="1" type="ORF">BJP36_40795</name>
</gene>
<sequence>MSSTEEDIFLFYRMPGLRLEGESQCMLFDPVGVTGILPVTIGRNFCLLPIANAIARSAIPIRCRCCLM</sequence>
<evidence type="ECO:0000313" key="1">
    <source>
        <dbReference type="EMBL" id="WAN68704.1"/>
    </source>
</evidence>
<reference evidence="1" key="2">
    <citation type="submission" date="2022-10" db="EMBL/GenBank/DDBJ databases">
        <authorList>
            <person name="Ngo T.-E."/>
        </authorList>
    </citation>
    <scope>NUCLEOTIDE SEQUENCE</scope>
    <source>
        <strain evidence="1">JHB</strain>
    </source>
</reference>
<name>A0A9Q9UVD1_MOOP1</name>
<dbReference type="Proteomes" id="UP000176944">
    <property type="component" value="Chromosome"/>
</dbReference>
<dbReference type="AlphaFoldDB" id="A0A9Q9UVD1"/>
<accession>A0A9Q9UVD1</accession>
<dbReference type="EMBL" id="CP017708">
    <property type="protein sequence ID" value="WAN68704.1"/>
    <property type="molecule type" value="Genomic_DNA"/>
</dbReference>
<organism evidence="1">
    <name type="scientific">Moorena producens (strain JHB)</name>
    <dbReference type="NCBI Taxonomy" id="1454205"/>
    <lineage>
        <taxon>Bacteria</taxon>
        <taxon>Bacillati</taxon>
        <taxon>Cyanobacteriota</taxon>
        <taxon>Cyanophyceae</taxon>
        <taxon>Coleofasciculales</taxon>
        <taxon>Coleofasciculaceae</taxon>
        <taxon>Moorena</taxon>
    </lineage>
</organism>
<reference evidence="1" key="1">
    <citation type="journal article" date="2017" name="Proc. Natl. Acad. Sci. U.S.A.">
        <title>Comparative genomics uncovers the prolific and distinctive metabolic potential of the cyanobacterial genus Moorea.</title>
        <authorList>
            <person name="Leao T."/>
            <person name="Castelao G."/>
            <person name="Korobeynikov A."/>
            <person name="Monroe E.A."/>
            <person name="Podell S."/>
            <person name="Glukhov E."/>
            <person name="Allen E.E."/>
            <person name="Gerwick W.H."/>
            <person name="Gerwick L."/>
        </authorList>
    </citation>
    <scope>NUCLEOTIDE SEQUENCE</scope>
    <source>
        <strain evidence="1">JHB</strain>
    </source>
</reference>
<proteinExistence type="predicted"/>